<organism evidence="1 2">
    <name type="scientific">Burkholderia pyrrocinia</name>
    <name type="common">Pseudomonas pyrrocinia</name>
    <dbReference type="NCBI Taxonomy" id="60550"/>
    <lineage>
        <taxon>Bacteria</taxon>
        <taxon>Pseudomonadati</taxon>
        <taxon>Pseudomonadota</taxon>
        <taxon>Betaproteobacteria</taxon>
        <taxon>Burkholderiales</taxon>
        <taxon>Burkholderiaceae</taxon>
        <taxon>Burkholderia</taxon>
        <taxon>Burkholderia cepacia complex</taxon>
    </lineage>
</organism>
<dbReference type="EMBL" id="QJJY01000002">
    <property type="protein sequence ID" value="PXX39250.1"/>
    <property type="molecule type" value="Genomic_DNA"/>
</dbReference>
<sequence length="30" mass="3235">MQAVAARVTACGNVPHDSYDLNIQSSPEEM</sequence>
<evidence type="ECO:0000313" key="1">
    <source>
        <dbReference type="EMBL" id="PXX39250.1"/>
    </source>
</evidence>
<gene>
    <name evidence="1" type="ORF">NA66_1002376</name>
</gene>
<dbReference type="AlphaFoldDB" id="A0A318IXL2"/>
<accession>A0A318IXL2</accession>
<dbReference type="Proteomes" id="UP000247755">
    <property type="component" value="Unassembled WGS sequence"/>
</dbReference>
<protein>
    <submittedName>
        <fullName evidence="1">Uncharacterized protein</fullName>
    </submittedName>
</protein>
<evidence type="ECO:0000313" key="2">
    <source>
        <dbReference type="Proteomes" id="UP000247755"/>
    </source>
</evidence>
<comment type="caution">
    <text evidence="1">The sequence shown here is derived from an EMBL/GenBank/DDBJ whole genome shotgun (WGS) entry which is preliminary data.</text>
</comment>
<proteinExistence type="predicted"/>
<name>A0A318IXL2_BURPY</name>
<reference evidence="1 2" key="1">
    <citation type="submission" date="2018-05" db="EMBL/GenBank/DDBJ databases">
        <title>Comparative genomics of bacterial root endophytes of switchgrass collected from native prairies over two seasons.</title>
        <authorList>
            <person name="Tang Y."/>
        </authorList>
    </citation>
    <scope>NUCLEOTIDE SEQUENCE [LARGE SCALE GENOMIC DNA]</scope>
    <source>
        <strain evidence="1 2">NFIX32</strain>
    </source>
</reference>